<proteinExistence type="inferred from homology"/>
<comment type="similarity">
    <text evidence="1">Belongs to the type-B carboxylesterase/lipase family.</text>
</comment>
<accession>A0AAN7QJ75</accession>
<dbReference type="Proteomes" id="UP001353858">
    <property type="component" value="Unassembled WGS sequence"/>
</dbReference>
<evidence type="ECO:0000259" key="4">
    <source>
        <dbReference type="Pfam" id="PF00135"/>
    </source>
</evidence>
<feature type="domain" description="Carboxylesterase type B" evidence="4">
    <location>
        <begin position="76"/>
        <end position="286"/>
    </location>
</feature>
<evidence type="ECO:0000313" key="5">
    <source>
        <dbReference type="EMBL" id="KAK4880593.1"/>
    </source>
</evidence>
<organism evidence="5 6">
    <name type="scientific">Aquatica leii</name>
    <dbReference type="NCBI Taxonomy" id="1421715"/>
    <lineage>
        <taxon>Eukaryota</taxon>
        <taxon>Metazoa</taxon>
        <taxon>Ecdysozoa</taxon>
        <taxon>Arthropoda</taxon>
        <taxon>Hexapoda</taxon>
        <taxon>Insecta</taxon>
        <taxon>Pterygota</taxon>
        <taxon>Neoptera</taxon>
        <taxon>Endopterygota</taxon>
        <taxon>Coleoptera</taxon>
        <taxon>Polyphaga</taxon>
        <taxon>Elateriformia</taxon>
        <taxon>Elateroidea</taxon>
        <taxon>Lampyridae</taxon>
        <taxon>Luciolinae</taxon>
        <taxon>Aquatica</taxon>
    </lineage>
</organism>
<dbReference type="AlphaFoldDB" id="A0AAN7QJ75"/>
<keyword evidence="6" id="KW-1185">Reference proteome</keyword>
<evidence type="ECO:0000256" key="3">
    <source>
        <dbReference type="SAM" id="SignalP"/>
    </source>
</evidence>
<feature type="chain" id="PRO_5042928296" description="Carboxylesterase type B domain-containing protein" evidence="3">
    <location>
        <begin position="18"/>
        <end position="302"/>
    </location>
</feature>
<dbReference type="SUPFAM" id="SSF53474">
    <property type="entry name" value="alpha/beta-Hydrolases"/>
    <property type="match status" value="2"/>
</dbReference>
<dbReference type="Pfam" id="PF00135">
    <property type="entry name" value="COesterase"/>
    <property type="match status" value="1"/>
</dbReference>
<evidence type="ECO:0000256" key="1">
    <source>
        <dbReference type="ARBA" id="ARBA00005964"/>
    </source>
</evidence>
<evidence type="ECO:0000256" key="2">
    <source>
        <dbReference type="ARBA" id="ARBA00023180"/>
    </source>
</evidence>
<keyword evidence="3" id="KW-0732">Signal</keyword>
<sequence length="302" mass="34889">MLQVLIFICACITLTTQNEPQLKIDQGILKGTFKKSFDGKEYSSFTGIPYAEPPIGQLRFKAPVPAGSWEDLSNKNNQQDIKDLASDFNKYLPYLLMFSDSKLPKNEVSEKVRQYYFGDRNINDTTKDVVTNMLTDVWFHVPAHNAVYIHTRYTNQNVYFYLFGYRGSSTICLLLTEGKDPYDYGVCHTDKLLYLFNIFPIEYSEKDKLMNKLLSTLWINFAKTGYGTYKLYLSVLILSNPTPTTNASIKTKSVPVSSNNMEYLFIKNNEDLEMRDKLNAERINFWKSVAFNSRLESIKDEL</sequence>
<name>A0AAN7QJ75_9COLE</name>
<comment type="caution">
    <text evidence="5">The sequence shown here is derived from an EMBL/GenBank/DDBJ whole genome shotgun (WGS) entry which is preliminary data.</text>
</comment>
<evidence type="ECO:0000313" key="6">
    <source>
        <dbReference type="Proteomes" id="UP001353858"/>
    </source>
</evidence>
<dbReference type="InterPro" id="IPR051093">
    <property type="entry name" value="Neuroligin/BSAL"/>
</dbReference>
<protein>
    <recommendedName>
        <fullName evidence="4">Carboxylesterase type B domain-containing protein</fullName>
    </recommendedName>
</protein>
<dbReference type="InterPro" id="IPR002018">
    <property type="entry name" value="CarbesteraseB"/>
</dbReference>
<gene>
    <name evidence="5" type="ORF">RN001_008739</name>
</gene>
<dbReference type="Gene3D" id="3.40.50.1820">
    <property type="entry name" value="alpha/beta hydrolase"/>
    <property type="match status" value="2"/>
</dbReference>
<dbReference type="InterPro" id="IPR029058">
    <property type="entry name" value="AB_hydrolase_fold"/>
</dbReference>
<reference evidence="6" key="1">
    <citation type="submission" date="2023-01" db="EMBL/GenBank/DDBJ databases">
        <title>Key to firefly adult light organ development and bioluminescence: homeobox transcription factors regulate luciferase expression and transportation to peroxisome.</title>
        <authorList>
            <person name="Fu X."/>
        </authorList>
    </citation>
    <scope>NUCLEOTIDE SEQUENCE [LARGE SCALE GENOMIC DNA]</scope>
</reference>
<dbReference type="EMBL" id="JARPUR010000003">
    <property type="protein sequence ID" value="KAK4880593.1"/>
    <property type="molecule type" value="Genomic_DNA"/>
</dbReference>
<keyword evidence="2" id="KW-0325">Glycoprotein</keyword>
<feature type="signal peptide" evidence="3">
    <location>
        <begin position="1"/>
        <end position="17"/>
    </location>
</feature>
<dbReference type="PANTHER" id="PTHR43903">
    <property type="entry name" value="NEUROLIGIN"/>
    <property type="match status" value="1"/>
</dbReference>